<keyword evidence="1" id="KW-0175">Coiled coil</keyword>
<accession>A0A6J8DZJ1</accession>
<dbReference type="SUPFAM" id="SSF53067">
    <property type="entry name" value="Actin-like ATPase domain"/>
    <property type="match status" value="2"/>
</dbReference>
<dbReference type="Gene3D" id="3.60.10.10">
    <property type="entry name" value="Endonuclease/exonuclease/phosphatase"/>
    <property type="match status" value="1"/>
</dbReference>
<dbReference type="AlphaFoldDB" id="A0A6J8DZJ1"/>
<evidence type="ECO:0000313" key="3">
    <source>
        <dbReference type="Proteomes" id="UP000507470"/>
    </source>
</evidence>
<dbReference type="EMBL" id="CACVKT020008164">
    <property type="protein sequence ID" value="CAC5413600.1"/>
    <property type="molecule type" value="Genomic_DNA"/>
</dbReference>
<dbReference type="SUPFAM" id="SSF56219">
    <property type="entry name" value="DNase I-like"/>
    <property type="match status" value="1"/>
</dbReference>
<evidence type="ECO:0000313" key="2">
    <source>
        <dbReference type="EMBL" id="CAC5413600.1"/>
    </source>
</evidence>
<feature type="coiled-coil region" evidence="1">
    <location>
        <begin position="5"/>
        <end position="159"/>
    </location>
</feature>
<sequence>MTRCYAKKDDEIEKLKKDIDEARSSITKVKASYAADIKNIHQEMSQKCTLLQNEQKRRKELEEEKRNIQGCLTKKDDEIEKLKNDIDEARSSITKVKASYDAEIKNINQEMSQKCTLLQNEQKRIKELEEEKRNIQGCLTKKDDEIEKCQKDIDEARSIITKVKASNDADIKNIHQEMSQKCTLLQNEQKRTKELEEEKKNIQRMRKKSEDDLAKLKMDNEDAKSEIKSLTDQHNNVKRKHAEDTDRLKFRLEFITRQVTMIPPATLIGMSVVQKSFQDLLMVVAIEIGTSYSGCCFSWKGTYAESRTDSIISPQFYTGEGLNLKQPTAVLFNPNREMKCFGYEAVKQYTLLEQEDDHHNWFYFTQFKTMLVRSQSKNSAIQMKTTDGRKELPAVLIYAMVIKYFKDEMIKCFKTGKVFEDEIGWIITLPPSATYEAQQLMIKAAKEAGILEEHLLVLSETDATVAVCRNKDVKPSISCSIKVLVMDLGCGSFDISVLEIQEDQSLKSLLNSSFPAIGWHNIKEAFEKIILDIVGNDIFQRFCNEHPEERKQWLERFFRKVCCHHEYLKEYVVVETPMVLQEIIQNKTDKLIDEMIRHSKYSDSLKCIGQDRLKIKMNVWNQLFDIPVQQITNYVKRVTEMEGFESLSNLIITGRIVESKTMQERLKQIFIDKNVIIPKDPEITVLKGAIVIGNYIFHRNDRDSSFLGGCVFTDIKSNLVSDKKVELVTECEVIWTTVKLQSMKDLYMASFHMPYRNMSDIVKLKESINKLADGNIYKEMIIAGDFNCPDIDSDTLIVKPGAQDREVQQALLDTSIDLGPTQVQRESTRYNNLLYLVFTNNPSVCKSSTSIPAGISGHAMVVTDFDIIPHY</sequence>
<feature type="coiled-coil region" evidence="1">
    <location>
        <begin position="185"/>
        <end position="240"/>
    </location>
</feature>
<evidence type="ECO:0008006" key="4">
    <source>
        <dbReference type="Google" id="ProtNLM"/>
    </source>
</evidence>
<dbReference type="OrthoDB" id="6185022at2759"/>
<dbReference type="PANTHER" id="PTHR14187">
    <property type="entry name" value="ALPHA KINASE/ELONGATION FACTOR 2 KINASE"/>
    <property type="match status" value="1"/>
</dbReference>
<organism evidence="2 3">
    <name type="scientific">Mytilus coruscus</name>
    <name type="common">Sea mussel</name>
    <dbReference type="NCBI Taxonomy" id="42192"/>
    <lineage>
        <taxon>Eukaryota</taxon>
        <taxon>Metazoa</taxon>
        <taxon>Spiralia</taxon>
        <taxon>Lophotrochozoa</taxon>
        <taxon>Mollusca</taxon>
        <taxon>Bivalvia</taxon>
        <taxon>Autobranchia</taxon>
        <taxon>Pteriomorphia</taxon>
        <taxon>Mytilida</taxon>
        <taxon>Mytiloidea</taxon>
        <taxon>Mytilidae</taxon>
        <taxon>Mytilinae</taxon>
        <taxon>Mytilus</taxon>
    </lineage>
</organism>
<dbReference type="InterPro" id="IPR043129">
    <property type="entry name" value="ATPase_NBD"/>
</dbReference>
<reference evidence="2 3" key="1">
    <citation type="submission" date="2020-06" db="EMBL/GenBank/DDBJ databases">
        <authorList>
            <person name="Li R."/>
            <person name="Bekaert M."/>
        </authorList>
    </citation>
    <scope>NUCLEOTIDE SEQUENCE [LARGE SCALE GENOMIC DNA]</scope>
    <source>
        <strain evidence="3">wild</strain>
    </source>
</reference>
<dbReference type="PANTHER" id="PTHR14187:SF5">
    <property type="entry name" value="HEAT SHOCK 70 KDA PROTEIN 12A"/>
    <property type="match status" value="1"/>
</dbReference>
<evidence type="ECO:0000256" key="1">
    <source>
        <dbReference type="SAM" id="Coils"/>
    </source>
</evidence>
<dbReference type="Proteomes" id="UP000507470">
    <property type="component" value="Unassembled WGS sequence"/>
</dbReference>
<keyword evidence="3" id="KW-1185">Reference proteome</keyword>
<gene>
    <name evidence="2" type="ORF">MCOR_46478</name>
</gene>
<dbReference type="InterPro" id="IPR036691">
    <property type="entry name" value="Endo/exonu/phosph_ase_sf"/>
</dbReference>
<dbReference type="Gene3D" id="3.30.420.40">
    <property type="match status" value="1"/>
</dbReference>
<protein>
    <recommendedName>
        <fullName evidence="4">Endonuclease/exonuclease/phosphatase domain-containing protein</fullName>
    </recommendedName>
</protein>
<name>A0A6J8DZJ1_MYTCO</name>
<proteinExistence type="predicted"/>